<dbReference type="PANTHER" id="PTHR14403">
    <property type="entry name" value="RFAMIDE PEPTIDE GONADOTROPIN INHIBITORY HORMONE"/>
    <property type="match status" value="1"/>
</dbReference>
<gene>
    <name evidence="11" type="ORF">J1605_009830</name>
</gene>
<dbReference type="PANTHER" id="PTHR14403:SF6">
    <property type="entry name" value="PRO-FMRFAMIDE-RELATED NEUROPEPTIDE VF"/>
    <property type="match status" value="1"/>
</dbReference>
<feature type="region of interest" description="Disordered" evidence="10">
    <location>
        <begin position="115"/>
        <end position="135"/>
    </location>
</feature>
<accession>A0AB34GVN9</accession>
<evidence type="ECO:0000256" key="5">
    <source>
        <dbReference type="ARBA" id="ARBA00022729"/>
    </source>
</evidence>
<evidence type="ECO:0000256" key="7">
    <source>
        <dbReference type="ARBA" id="ARBA00023320"/>
    </source>
</evidence>
<keyword evidence="7" id="KW-0527">Neuropeptide</keyword>
<dbReference type="EMBL" id="JAIQCJ010002089">
    <property type="protein sequence ID" value="KAJ8783222.1"/>
    <property type="molecule type" value="Genomic_DNA"/>
</dbReference>
<dbReference type="AlphaFoldDB" id="A0AB34GVN9"/>
<dbReference type="InterPro" id="IPR026297">
    <property type="entry name" value="FMRFamide-related/fGRP"/>
</dbReference>
<dbReference type="GO" id="GO:0032277">
    <property type="term" value="P:negative regulation of gonadotropin secretion"/>
    <property type="evidence" value="ECO:0007669"/>
    <property type="project" value="TreeGrafter"/>
</dbReference>
<feature type="region of interest" description="Disordered" evidence="10">
    <location>
        <begin position="27"/>
        <end position="53"/>
    </location>
</feature>
<protein>
    <recommendedName>
        <fullName evidence="3">Pro-FMRFamide-related neuropeptide VF</fullName>
    </recommendedName>
</protein>
<dbReference type="Pfam" id="PF15093">
    <property type="entry name" value="SPMIP4-like"/>
    <property type="match status" value="1"/>
</dbReference>
<proteinExistence type="inferred from homology"/>
<comment type="caution">
    <text evidence="11">The sequence shown here is derived from an EMBL/GenBank/DDBJ whole genome shotgun (WGS) entry which is preliminary data.</text>
</comment>
<name>A0AB34GVN9_ESCRO</name>
<keyword evidence="5" id="KW-0732">Signal</keyword>
<feature type="region of interest" description="Disordered" evidence="10">
    <location>
        <begin position="263"/>
        <end position="285"/>
    </location>
</feature>
<dbReference type="GO" id="GO:0005576">
    <property type="term" value="C:extracellular region"/>
    <property type="evidence" value="ECO:0007669"/>
    <property type="project" value="UniProtKB-SubCell"/>
</dbReference>
<comment type="function">
    <text evidence="8">Efficiently inhibits forskolin-induced production of cAMP. Blocks morphine-induced analgesia.</text>
</comment>
<keyword evidence="4" id="KW-0964">Secreted</keyword>
<comment type="similarity">
    <text evidence="2">Belongs to the FARP (FMRFamide related peptide) family.</text>
</comment>
<keyword evidence="6" id="KW-0027">Amidation</keyword>
<evidence type="ECO:0000256" key="10">
    <source>
        <dbReference type="SAM" id="MobiDB-lite"/>
    </source>
</evidence>
<sequence>MSTPAVNKMPPSVANLPLRFGRTVEEERSTGAMANPPLRFGSNTEDGISRRVPNLPQRFGRTAIAKSVTKTLSDLLQQSMHSPSANGLLYSVTCQPQEIQNPDQKNLSGAVVESLPADAGDTGSRPGLGGSRMPRSDWAREPRLLRLRVWSLCSAAGEAAAVRGLRAAMRSGHRSLQLEGFLRVPELVGWLLPKPLRANRCPCSPPRSPPPRKNALPNATVTVAVTGTLNPTPGLPAPRSMEVFHGRPYCCRELEGADIPSDTFYSNELHTPLQTAARPTASEDR</sequence>
<dbReference type="InterPro" id="IPR027886">
    <property type="entry name" value="SPMIP4"/>
</dbReference>
<evidence type="ECO:0000256" key="4">
    <source>
        <dbReference type="ARBA" id="ARBA00022525"/>
    </source>
</evidence>
<evidence type="ECO:0000256" key="1">
    <source>
        <dbReference type="ARBA" id="ARBA00004613"/>
    </source>
</evidence>
<organism evidence="11 12">
    <name type="scientific">Eschrichtius robustus</name>
    <name type="common">California gray whale</name>
    <name type="synonym">Eschrichtius gibbosus</name>
    <dbReference type="NCBI Taxonomy" id="9764"/>
    <lineage>
        <taxon>Eukaryota</taxon>
        <taxon>Metazoa</taxon>
        <taxon>Chordata</taxon>
        <taxon>Craniata</taxon>
        <taxon>Vertebrata</taxon>
        <taxon>Euteleostomi</taxon>
        <taxon>Mammalia</taxon>
        <taxon>Eutheria</taxon>
        <taxon>Laurasiatheria</taxon>
        <taxon>Artiodactyla</taxon>
        <taxon>Whippomorpha</taxon>
        <taxon>Cetacea</taxon>
        <taxon>Mysticeti</taxon>
        <taxon>Eschrichtiidae</taxon>
        <taxon>Eschrichtius</taxon>
    </lineage>
</organism>
<evidence type="ECO:0000256" key="2">
    <source>
        <dbReference type="ARBA" id="ARBA00006356"/>
    </source>
</evidence>
<keyword evidence="12" id="KW-1185">Reference proteome</keyword>
<evidence type="ECO:0000256" key="6">
    <source>
        <dbReference type="ARBA" id="ARBA00022815"/>
    </source>
</evidence>
<comment type="subcellular location">
    <subcellularLocation>
        <location evidence="1">Secreted</location>
    </subcellularLocation>
</comment>
<dbReference type="Proteomes" id="UP001159641">
    <property type="component" value="Unassembled WGS sequence"/>
</dbReference>
<dbReference type="GO" id="GO:0007218">
    <property type="term" value="P:neuropeptide signaling pathway"/>
    <property type="evidence" value="ECO:0007669"/>
    <property type="project" value="UniProtKB-KW"/>
</dbReference>
<evidence type="ECO:0000313" key="12">
    <source>
        <dbReference type="Proteomes" id="UP001159641"/>
    </source>
</evidence>
<evidence type="ECO:0000256" key="8">
    <source>
        <dbReference type="ARBA" id="ARBA00045318"/>
    </source>
</evidence>
<dbReference type="GO" id="GO:0005102">
    <property type="term" value="F:signaling receptor binding"/>
    <property type="evidence" value="ECO:0007669"/>
    <property type="project" value="TreeGrafter"/>
</dbReference>
<reference evidence="11 12" key="1">
    <citation type="submission" date="2022-11" db="EMBL/GenBank/DDBJ databases">
        <title>Whole genome sequence of Eschrichtius robustus ER-17-0199.</title>
        <authorList>
            <person name="Bruniche-Olsen A."/>
            <person name="Black A.N."/>
            <person name="Fields C.J."/>
            <person name="Walden K."/>
            <person name="Dewoody J.A."/>
        </authorList>
    </citation>
    <scope>NUCLEOTIDE SEQUENCE [LARGE SCALE GENOMIC DNA]</scope>
    <source>
        <strain evidence="11">ER-17-0199</strain>
        <tissue evidence="11">Blubber</tissue>
    </source>
</reference>
<comment type="function">
    <text evidence="9">Efficiently inhibits forskolin-induced production of cAMP. Acts as a potent negative regulator of gonadotropin synthesis and secretion. Induces secretion of prolactin.</text>
</comment>
<evidence type="ECO:0000256" key="9">
    <source>
        <dbReference type="ARBA" id="ARBA00046154"/>
    </source>
</evidence>
<evidence type="ECO:0000256" key="3">
    <source>
        <dbReference type="ARBA" id="ARBA00020574"/>
    </source>
</evidence>
<feature type="compositionally biased region" description="Polar residues" evidence="10">
    <location>
        <begin position="263"/>
        <end position="274"/>
    </location>
</feature>
<evidence type="ECO:0000313" key="11">
    <source>
        <dbReference type="EMBL" id="KAJ8783222.1"/>
    </source>
</evidence>